<evidence type="ECO:0000256" key="1">
    <source>
        <dbReference type="SAM" id="Phobius"/>
    </source>
</evidence>
<reference evidence="2 3" key="1">
    <citation type="submission" date="2006-12" db="EMBL/GenBank/DDBJ databases">
        <authorList>
            <person name="Hendrix L."/>
            <person name="Mohamoud Y."/>
            <person name="Radune D."/>
            <person name="Shvartsbeyn A."/>
            <person name="Daugherty S."/>
            <person name="Dodson R."/>
            <person name="Durkin A.S."/>
            <person name="Harkins D."/>
            <person name="Huot H."/>
            <person name="Kothari S.P."/>
            <person name="Madupu R."/>
            <person name="Li J."/>
            <person name="Nelson W.C."/>
            <person name="Shrivastava S."/>
            <person name="Giglio M.G."/>
            <person name="Haft D."/>
            <person name="Selengut J."/>
            <person name="Fraser-Ligget C."/>
            <person name="Seshadri R."/>
        </authorList>
    </citation>
    <scope>NUCLEOTIDE SEQUENCE [LARGE SCALE GENOMIC DNA]</scope>
    <source>
        <strain evidence="3">ATCC 35685 / NCTC 12138 / KC583</strain>
    </source>
</reference>
<dbReference type="EMBL" id="CP000524">
    <property type="protein sequence ID" value="ABM44824.1"/>
    <property type="molecule type" value="Genomic_DNA"/>
</dbReference>
<dbReference type="Proteomes" id="UP000000643">
    <property type="component" value="Chromosome"/>
</dbReference>
<feature type="transmembrane region" description="Helical" evidence="1">
    <location>
        <begin position="16"/>
        <end position="37"/>
    </location>
</feature>
<keyword evidence="1" id="KW-0472">Membrane</keyword>
<dbReference type="AlphaFoldDB" id="A1UUC6"/>
<name>A1UUC6_BARBK</name>
<evidence type="ECO:0000313" key="3">
    <source>
        <dbReference type="Proteomes" id="UP000000643"/>
    </source>
</evidence>
<keyword evidence="1" id="KW-0812">Transmembrane</keyword>
<evidence type="ECO:0000313" key="2">
    <source>
        <dbReference type="EMBL" id="ABM44824.1"/>
    </source>
</evidence>
<organism evidence="2 3">
    <name type="scientific">Bartonella bacilliformis (strain ATCC 35685 / KC583 / Herrer 020/F12,63)</name>
    <dbReference type="NCBI Taxonomy" id="360095"/>
    <lineage>
        <taxon>Bacteria</taxon>
        <taxon>Pseudomonadati</taxon>
        <taxon>Pseudomonadota</taxon>
        <taxon>Alphaproteobacteria</taxon>
        <taxon>Hyphomicrobiales</taxon>
        <taxon>Bartonellaceae</taxon>
        <taxon>Bartonella</taxon>
    </lineage>
</organism>
<proteinExistence type="predicted"/>
<accession>A1UUC6</accession>
<dbReference type="KEGG" id="bbk:BARBAKC583_1331"/>
<dbReference type="STRING" id="360095.BARBAKC583_1331"/>
<gene>
    <name evidence="2" type="ordered locus">BARBAKC583_1331</name>
</gene>
<sequence>MMTNINHFKKIKPHSSFFIGGWWPFGLTITVFSLTILNI</sequence>
<keyword evidence="1" id="KW-1133">Transmembrane helix</keyword>
<dbReference type="HOGENOM" id="CLU_3305343_0_0_5"/>
<protein>
    <submittedName>
        <fullName evidence="2">Uncharacterized protein</fullName>
    </submittedName>
</protein>